<feature type="region of interest" description="Disordered" evidence="1">
    <location>
        <begin position="1"/>
        <end position="62"/>
    </location>
</feature>
<gene>
    <name evidence="3" type="ORF">ACFQQG_06475</name>
</gene>
<dbReference type="AlphaFoldDB" id="A0ABD5VXF8"/>
<organism evidence="3 4">
    <name type="scientific">Halovenus salina</name>
    <dbReference type="NCBI Taxonomy" id="1510225"/>
    <lineage>
        <taxon>Archaea</taxon>
        <taxon>Methanobacteriati</taxon>
        <taxon>Methanobacteriota</taxon>
        <taxon>Stenosarchaea group</taxon>
        <taxon>Halobacteria</taxon>
        <taxon>Halobacteriales</taxon>
        <taxon>Haloarculaceae</taxon>
        <taxon>Halovenus</taxon>
    </lineage>
</organism>
<dbReference type="Proteomes" id="UP001596445">
    <property type="component" value="Unassembled WGS sequence"/>
</dbReference>
<keyword evidence="4" id="KW-1185">Reference proteome</keyword>
<dbReference type="RefSeq" id="WP_267163678.1">
    <property type="nucleotide sequence ID" value="NZ_CP112972.1"/>
</dbReference>
<feature type="domain" description="DUF7573" evidence="2">
    <location>
        <begin position="43"/>
        <end position="81"/>
    </location>
</feature>
<dbReference type="GeneID" id="76629818"/>
<dbReference type="InterPro" id="IPR055995">
    <property type="entry name" value="DUF7573"/>
</dbReference>
<name>A0ABD5VXF8_9EURY</name>
<evidence type="ECO:0000259" key="2">
    <source>
        <dbReference type="Pfam" id="PF24458"/>
    </source>
</evidence>
<reference evidence="3 4" key="1">
    <citation type="journal article" date="2019" name="Int. J. Syst. Evol. Microbiol.">
        <title>The Global Catalogue of Microorganisms (GCM) 10K type strain sequencing project: providing services to taxonomists for standard genome sequencing and annotation.</title>
        <authorList>
            <consortium name="The Broad Institute Genomics Platform"/>
            <consortium name="The Broad Institute Genome Sequencing Center for Infectious Disease"/>
            <person name="Wu L."/>
            <person name="Ma J."/>
        </authorList>
    </citation>
    <scope>NUCLEOTIDE SEQUENCE [LARGE SCALE GENOMIC DNA]</scope>
    <source>
        <strain evidence="3 4">JCM 30072</strain>
    </source>
</reference>
<feature type="compositionally biased region" description="Polar residues" evidence="1">
    <location>
        <begin position="47"/>
        <end position="57"/>
    </location>
</feature>
<sequence>MDDTSLDEFVDGYGEESAGGNDSEHSSEPTADESPSADDIEPAAPTSELTPSKTDCQQCGKPTERLWRDDGEFVCQDCKDW</sequence>
<accession>A0ABD5VXF8</accession>
<evidence type="ECO:0000313" key="3">
    <source>
        <dbReference type="EMBL" id="MFC7057876.1"/>
    </source>
</evidence>
<dbReference type="Pfam" id="PF24458">
    <property type="entry name" value="DUF7573"/>
    <property type="match status" value="1"/>
</dbReference>
<dbReference type="EMBL" id="JBHSZI010000001">
    <property type="protein sequence ID" value="MFC7057876.1"/>
    <property type="molecule type" value="Genomic_DNA"/>
</dbReference>
<proteinExistence type="predicted"/>
<protein>
    <recommendedName>
        <fullName evidence="2">DUF7573 domain-containing protein</fullName>
    </recommendedName>
</protein>
<feature type="compositionally biased region" description="Acidic residues" evidence="1">
    <location>
        <begin position="1"/>
        <end position="14"/>
    </location>
</feature>
<evidence type="ECO:0000256" key="1">
    <source>
        <dbReference type="SAM" id="MobiDB-lite"/>
    </source>
</evidence>
<comment type="caution">
    <text evidence="3">The sequence shown here is derived from an EMBL/GenBank/DDBJ whole genome shotgun (WGS) entry which is preliminary data.</text>
</comment>
<evidence type="ECO:0000313" key="4">
    <source>
        <dbReference type="Proteomes" id="UP001596445"/>
    </source>
</evidence>